<keyword evidence="3" id="KW-1185">Reference proteome</keyword>
<feature type="compositionally biased region" description="Basic and acidic residues" evidence="1">
    <location>
        <begin position="234"/>
        <end position="250"/>
    </location>
</feature>
<dbReference type="AlphaFoldDB" id="A0AAV8YS87"/>
<feature type="compositionally biased region" description="Basic and acidic residues" evidence="1">
    <location>
        <begin position="176"/>
        <end position="192"/>
    </location>
</feature>
<evidence type="ECO:0000313" key="2">
    <source>
        <dbReference type="EMBL" id="KAJ8954262.1"/>
    </source>
</evidence>
<feature type="region of interest" description="Disordered" evidence="1">
    <location>
        <begin position="77"/>
        <end position="105"/>
    </location>
</feature>
<evidence type="ECO:0000256" key="1">
    <source>
        <dbReference type="SAM" id="MobiDB-lite"/>
    </source>
</evidence>
<protein>
    <submittedName>
        <fullName evidence="2">Uncharacterized protein</fullName>
    </submittedName>
</protein>
<feature type="region of interest" description="Disordered" evidence="1">
    <location>
        <begin position="31"/>
        <end position="58"/>
    </location>
</feature>
<dbReference type="Proteomes" id="UP001162162">
    <property type="component" value="Unassembled WGS sequence"/>
</dbReference>
<dbReference type="EMBL" id="JAPWTK010000050">
    <property type="protein sequence ID" value="KAJ8954262.1"/>
    <property type="molecule type" value="Genomic_DNA"/>
</dbReference>
<proteinExistence type="predicted"/>
<evidence type="ECO:0000313" key="3">
    <source>
        <dbReference type="Proteomes" id="UP001162162"/>
    </source>
</evidence>
<name>A0AAV8YS87_9CUCU</name>
<accession>A0AAV8YS87</accession>
<feature type="compositionally biased region" description="Acidic residues" evidence="1">
    <location>
        <begin position="221"/>
        <end position="233"/>
    </location>
</feature>
<sequence length="297" mass="33177">MSTSTLTFDEFLETVDKRKIFGDNIPDEFVVREDSDTESTRTSNDSSLDEDNVGKMKEIAPKTTKFRTVQKMIAHNVITRSSGNDSDDNMADNEEENSSTDLTTKTKLSTVAAGNGDGHPEYNITSITQTQATEKPAQVYGDGEVKITPEPIGLDAETEEGIERVLKESQEIMEKNARKAKVENAHQSKPLEMETAEPDENIMGLLRSEIVTQDFASTSSDGEESESTDEEMPFYEKLDKSKSTEFKDEPDVVEEGVYQSPVPVKTMEDIRREIPGPSVEEDKEVREMLTWESKAVP</sequence>
<reference evidence="2" key="1">
    <citation type="journal article" date="2023" name="Insect Mol. Biol.">
        <title>Genome sequencing provides insights into the evolution of gene families encoding plant cell wall-degrading enzymes in longhorned beetles.</title>
        <authorList>
            <person name="Shin N.R."/>
            <person name="Okamura Y."/>
            <person name="Kirsch R."/>
            <person name="Pauchet Y."/>
        </authorList>
    </citation>
    <scope>NUCLEOTIDE SEQUENCE</scope>
    <source>
        <strain evidence="2">AMC_N1</strain>
    </source>
</reference>
<feature type="region of interest" description="Disordered" evidence="1">
    <location>
        <begin position="176"/>
        <end position="198"/>
    </location>
</feature>
<organism evidence="2 3">
    <name type="scientific">Aromia moschata</name>
    <dbReference type="NCBI Taxonomy" id="1265417"/>
    <lineage>
        <taxon>Eukaryota</taxon>
        <taxon>Metazoa</taxon>
        <taxon>Ecdysozoa</taxon>
        <taxon>Arthropoda</taxon>
        <taxon>Hexapoda</taxon>
        <taxon>Insecta</taxon>
        <taxon>Pterygota</taxon>
        <taxon>Neoptera</taxon>
        <taxon>Endopterygota</taxon>
        <taxon>Coleoptera</taxon>
        <taxon>Polyphaga</taxon>
        <taxon>Cucujiformia</taxon>
        <taxon>Chrysomeloidea</taxon>
        <taxon>Cerambycidae</taxon>
        <taxon>Cerambycinae</taxon>
        <taxon>Callichromatini</taxon>
        <taxon>Aromia</taxon>
    </lineage>
</organism>
<feature type="region of interest" description="Disordered" evidence="1">
    <location>
        <begin position="215"/>
        <end position="261"/>
    </location>
</feature>
<feature type="compositionally biased region" description="Acidic residues" evidence="1">
    <location>
        <begin position="85"/>
        <end position="98"/>
    </location>
</feature>
<gene>
    <name evidence="2" type="ORF">NQ318_005858</name>
</gene>
<comment type="caution">
    <text evidence="2">The sequence shown here is derived from an EMBL/GenBank/DDBJ whole genome shotgun (WGS) entry which is preliminary data.</text>
</comment>